<proteinExistence type="predicted"/>
<comment type="caution">
    <text evidence="1">The sequence shown here is derived from an EMBL/GenBank/DDBJ whole genome shotgun (WGS) entry which is preliminary data.</text>
</comment>
<dbReference type="EMBL" id="JARTFS010000018">
    <property type="protein sequence ID" value="MED4403774.1"/>
    <property type="molecule type" value="Genomic_DNA"/>
</dbReference>
<accession>A0ABU6P336</accession>
<name>A0ABU6P336_9BACI</name>
<sequence length="172" mass="19594">MGENVTFYNISESQMSFDTVNERLQSFILQDPRSEYILSIGTDSHVHQRETRFITAIHMHRVGKGAWGCLRNYYVDRPIFSVREKISTETALSQEIAAHMISDYLIGLSDLLIPYTDEGADLVFEIHLDIGKKGITKDLIHEMTGRIRAMGIEAKIKPDSYAASSYANRYTK</sequence>
<dbReference type="PANTHER" id="PTHR39961">
    <property type="entry name" value="HYPOTHETICAL CYTOSOLIC PROTEIN"/>
    <property type="match status" value="1"/>
</dbReference>
<reference evidence="1 2" key="1">
    <citation type="submission" date="2023-03" db="EMBL/GenBank/DDBJ databases">
        <title>Bacillus Genome Sequencing.</title>
        <authorList>
            <person name="Dunlap C."/>
        </authorList>
    </citation>
    <scope>NUCLEOTIDE SEQUENCE [LARGE SCALE GENOMIC DNA]</scope>
    <source>
        <strain evidence="1 2">NRS-1717</strain>
    </source>
</reference>
<dbReference type="GeneID" id="301142078"/>
<evidence type="ECO:0000313" key="2">
    <source>
        <dbReference type="Proteomes" id="UP001342826"/>
    </source>
</evidence>
<gene>
    <name evidence="1" type="ORF">P9271_20905</name>
</gene>
<dbReference type="Proteomes" id="UP001342826">
    <property type="component" value="Unassembled WGS sequence"/>
</dbReference>
<dbReference type="PANTHER" id="PTHR39961:SF1">
    <property type="entry name" value="DUF458 DOMAIN-CONTAINING PROTEIN"/>
    <property type="match status" value="1"/>
</dbReference>
<organism evidence="1 2">
    <name type="scientific">Metabacillus fastidiosus</name>
    <dbReference type="NCBI Taxonomy" id="1458"/>
    <lineage>
        <taxon>Bacteria</taxon>
        <taxon>Bacillati</taxon>
        <taxon>Bacillota</taxon>
        <taxon>Bacilli</taxon>
        <taxon>Bacillales</taxon>
        <taxon>Bacillaceae</taxon>
        <taxon>Metabacillus</taxon>
    </lineage>
</organism>
<keyword evidence="2" id="KW-1185">Reference proteome</keyword>
<dbReference type="RefSeq" id="WP_066232308.1">
    <property type="nucleotide sequence ID" value="NZ_JARTFQ010000006.1"/>
</dbReference>
<dbReference type="InterPro" id="IPR007405">
    <property type="entry name" value="Phage_KVP40_Orf299"/>
</dbReference>
<dbReference type="Pfam" id="PF04308">
    <property type="entry name" value="RNaseH_like"/>
    <property type="match status" value="1"/>
</dbReference>
<protein>
    <submittedName>
        <fullName evidence="1">Ribonuclease H-like YkuK family protein</fullName>
    </submittedName>
</protein>
<evidence type="ECO:0000313" key="1">
    <source>
        <dbReference type="EMBL" id="MED4403774.1"/>
    </source>
</evidence>